<dbReference type="PANTHER" id="PTHR13604">
    <property type="entry name" value="DC12-RELATED"/>
    <property type="match status" value="1"/>
</dbReference>
<dbReference type="PANTHER" id="PTHR13604:SF0">
    <property type="entry name" value="ABASIC SITE PROCESSING PROTEIN HMCES"/>
    <property type="match status" value="1"/>
</dbReference>
<evidence type="ECO:0000256" key="8">
    <source>
        <dbReference type="RuleBase" id="RU364100"/>
    </source>
</evidence>
<protein>
    <recommendedName>
        <fullName evidence="8">Abasic site processing protein</fullName>
        <ecNumber evidence="8">3.4.-.-</ecNumber>
    </recommendedName>
</protein>
<dbReference type="EMBL" id="CADIJQ010000009">
    <property type="protein sequence ID" value="CAB3732433.1"/>
    <property type="molecule type" value="Genomic_DNA"/>
</dbReference>
<keyword evidence="3" id="KW-0227">DNA damage</keyword>
<dbReference type="GO" id="GO:0008233">
    <property type="term" value="F:peptidase activity"/>
    <property type="evidence" value="ECO:0007669"/>
    <property type="project" value="UniProtKB-KW"/>
</dbReference>
<keyword evidence="4 8" id="KW-0378">Hydrolase</keyword>
<accession>A0A6S7AS43</accession>
<evidence type="ECO:0000313" key="9">
    <source>
        <dbReference type="EMBL" id="CAB3732433.1"/>
    </source>
</evidence>
<evidence type="ECO:0000256" key="1">
    <source>
        <dbReference type="ARBA" id="ARBA00008136"/>
    </source>
</evidence>
<organism evidence="9 10">
    <name type="scientific">Achromobacter kerstersii</name>
    <dbReference type="NCBI Taxonomy" id="1353890"/>
    <lineage>
        <taxon>Bacteria</taxon>
        <taxon>Pseudomonadati</taxon>
        <taxon>Pseudomonadota</taxon>
        <taxon>Betaproteobacteria</taxon>
        <taxon>Burkholderiales</taxon>
        <taxon>Alcaligenaceae</taxon>
        <taxon>Achromobacter</taxon>
    </lineage>
</organism>
<dbReference type="Proteomes" id="UP000494269">
    <property type="component" value="Unassembled WGS sequence"/>
</dbReference>
<evidence type="ECO:0000256" key="2">
    <source>
        <dbReference type="ARBA" id="ARBA00022670"/>
    </source>
</evidence>
<dbReference type="AlphaFoldDB" id="A0A6S7AS43"/>
<keyword evidence="7" id="KW-0456">Lyase</keyword>
<keyword evidence="5" id="KW-0190">Covalent protein-DNA linkage</keyword>
<keyword evidence="6" id="KW-0238">DNA-binding</keyword>
<proteinExistence type="inferred from homology"/>
<gene>
    <name evidence="9" type="primary">yedK_1</name>
    <name evidence="9" type="ORF">LMG3441_04810</name>
</gene>
<dbReference type="EC" id="3.4.-.-" evidence="8"/>
<name>A0A6S7AS43_9BURK</name>
<reference evidence="9 10" key="1">
    <citation type="submission" date="2020-04" db="EMBL/GenBank/DDBJ databases">
        <authorList>
            <person name="De Canck E."/>
        </authorList>
    </citation>
    <scope>NUCLEOTIDE SEQUENCE [LARGE SCALE GENOMIC DNA]</scope>
    <source>
        <strain evidence="9 10">LMG 3441</strain>
    </source>
</reference>
<dbReference type="GO" id="GO:0006508">
    <property type="term" value="P:proteolysis"/>
    <property type="evidence" value="ECO:0007669"/>
    <property type="project" value="UniProtKB-KW"/>
</dbReference>
<evidence type="ECO:0000313" key="10">
    <source>
        <dbReference type="Proteomes" id="UP000494269"/>
    </source>
</evidence>
<evidence type="ECO:0000256" key="3">
    <source>
        <dbReference type="ARBA" id="ARBA00022763"/>
    </source>
</evidence>
<dbReference type="RefSeq" id="WP_175171223.1">
    <property type="nucleotide sequence ID" value="NZ_CADIJQ010000009.1"/>
</dbReference>
<keyword evidence="2 8" id="KW-0645">Protease</keyword>
<dbReference type="InterPro" id="IPR003738">
    <property type="entry name" value="SRAP"/>
</dbReference>
<dbReference type="Gene3D" id="3.90.1680.10">
    <property type="entry name" value="SOS response associated peptidase-like"/>
    <property type="match status" value="1"/>
</dbReference>
<evidence type="ECO:0000256" key="4">
    <source>
        <dbReference type="ARBA" id="ARBA00022801"/>
    </source>
</evidence>
<dbReference type="GO" id="GO:0106300">
    <property type="term" value="P:protein-DNA covalent cross-linking repair"/>
    <property type="evidence" value="ECO:0007669"/>
    <property type="project" value="InterPro"/>
</dbReference>
<dbReference type="GO" id="GO:0016829">
    <property type="term" value="F:lyase activity"/>
    <property type="evidence" value="ECO:0007669"/>
    <property type="project" value="UniProtKB-KW"/>
</dbReference>
<keyword evidence="10" id="KW-1185">Reference proteome</keyword>
<evidence type="ECO:0000256" key="7">
    <source>
        <dbReference type="ARBA" id="ARBA00023239"/>
    </source>
</evidence>
<sequence length="225" mass="25234">MCGRIVQKSGPLDYVERIFTNLGKIFADPAGPRFNIPPGTRPLTLHRLTGADELDRQFWTYRPQGSKYKMNCARLDKVLAGGWPWKMLVAHGRILVPADGWYEWKALGTGTKAPKRPYYIHGDGPLFFAGLTGWRPGDEKDEAHGFAIVTNDALGGMIDVHDRRPVALPPELAIHWIDPDFPTQHALELLHSGLPEDAFSWHPVRREVGNSKYQLPDAIDPVDPI</sequence>
<comment type="similarity">
    <text evidence="1 8">Belongs to the SOS response-associated peptidase family.</text>
</comment>
<dbReference type="Pfam" id="PF02586">
    <property type="entry name" value="SRAP"/>
    <property type="match status" value="1"/>
</dbReference>
<dbReference type="GO" id="GO:0003697">
    <property type="term" value="F:single-stranded DNA binding"/>
    <property type="evidence" value="ECO:0007669"/>
    <property type="project" value="InterPro"/>
</dbReference>
<evidence type="ECO:0000256" key="6">
    <source>
        <dbReference type="ARBA" id="ARBA00023125"/>
    </source>
</evidence>
<evidence type="ECO:0000256" key="5">
    <source>
        <dbReference type="ARBA" id="ARBA00023124"/>
    </source>
</evidence>
<dbReference type="InterPro" id="IPR036590">
    <property type="entry name" value="SRAP-like"/>
</dbReference>
<dbReference type="SUPFAM" id="SSF143081">
    <property type="entry name" value="BB1717-like"/>
    <property type="match status" value="1"/>
</dbReference>